<dbReference type="GO" id="GO:0005886">
    <property type="term" value="C:plasma membrane"/>
    <property type="evidence" value="ECO:0007669"/>
    <property type="project" value="UniProtKB-UniRule"/>
</dbReference>
<sequence length="338" mass="37706">MIKKLILLGVALLLILAGSAGLLYRHLLSWAERPMAEPGQEKLFTLLSGQGLKQTARALHREGLISDALRFTIFARIDKKDKLLKAGEYFLSTSMTPREILGQMVEGRVRLYRLTIPEGYNLVQIARAVSAAGLADEKSFLDAARNPEMARLLDIPADTLEGYLFPDTYYFPRGLDTGAIVITMVKQFRAAFKPEWTARAKALGMTVHEVVTLASIVEKETGAPQERPLVASVFHNRLKKGMRLETDPTVIYGITDFDGNIKRKHLETYTPYNTYKIQGLPPGPIASPGALAIEAVLYPAESNYLYFVSKRDGTHHFSTSLKEHNAAVRKYQLGNRSR</sequence>
<dbReference type="CDD" id="cd08010">
    <property type="entry name" value="MltG_like"/>
    <property type="match status" value="1"/>
</dbReference>
<dbReference type="PANTHER" id="PTHR30518:SF2">
    <property type="entry name" value="ENDOLYTIC MUREIN TRANSGLYCOSYLASE"/>
    <property type="match status" value="1"/>
</dbReference>
<keyword evidence="3 7" id="KW-1133">Transmembrane helix</keyword>
<dbReference type="InterPro" id="IPR003770">
    <property type="entry name" value="MLTG-like"/>
</dbReference>
<dbReference type="PANTHER" id="PTHR30518">
    <property type="entry name" value="ENDOLYTIC MUREIN TRANSGLYCOSYLASE"/>
    <property type="match status" value="1"/>
</dbReference>
<dbReference type="GO" id="GO:0071555">
    <property type="term" value="P:cell wall organization"/>
    <property type="evidence" value="ECO:0007669"/>
    <property type="project" value="UniProtKB-KW"/>
</dbReference>
<gene>
    <name evidence="8" type="primary">yceG</name>
    <name evidence="7" type="synonym">mltG</name>
    <name evidence="8" type="ORF">DSCOOX_16190</name>
</gene>
<accession>A0A5K8A7H8</accession>
<evidence type="ECO:0000256" key="5">
    <source>
        <dbReference type="ARBA" id="ARBA00023239"/>
    </source>
</evidence>
<dbReference type="Gene3D" id="3.30.160.60">
    <property type="entry name" value="Classic Zinc Finger"/>
    <property type="match status" value="1"/>
</dbReference>
<keyword evidence="2 7" id="KW-0812">Transmembrane</keyword>
<dbReference type="NCBIfam" id="TIGR00247">
    <property type="entry name" value="endolytic transglycosylase MltG"/>
    <property type="match status" value="1"/>
</dbReference>
<keyword evidence="5 7" id="KW-0456">Lyase</keyword>
<keyword evidence="1 7" id="KW-1003">Cell membrane</keyword>
<comment type="function">
    <text evidence="7">Functions as a peptidoglycan terminase that cleaves nascent peptidoglycan strands endolytically to terminate their elongation.</text>
</comment>
<dbReference type="AlphaFoldDB" id="A0A5K8A7H8"/>
<evidence type="ECO:0000256" key="6">
    <source>
        <dbReference type="ARBA" id="ARBA00023316"/>
    </source>
</evidence>
<evidence type="ECO:0000256" key="3">
    <source>
        <dbReference type="ARBA" id="ARBA00022989"/>
    </source>
</evidence>
<feature type="site" description="Important for catalytic activity" evidence="7">
    <location>
        <position position="220"/>
    </location>
</feature>
<organism evidence="8 9">
    <name type="scientific">Desulfosarcina ovata subsp. ovata</name>
    <dbReference type="NCBI Taxonomy" id="2752305"/>
    <lineage>
        <taxon>Bacteria</taxon>
        <taxon>Pseudomonadati</taxon>
        <taxon>Thermodesulfobacteriota</taxon>
        <taxon>Desulfobacteria</taxon>
        <taxon>Desulfobacterales</taxon>
        <taxon>Desulfosarcinaceae</taxon>
        <taxon>Desulfosarcina</taxon>
    </lineage>
</organism>
<dbReference type="HAMAP" id="MF_02065">
    <property type="entry name" value="MltG"/>
    <property type="match status" value="1"/>
</dbReference>
<comment type="catalytic activity">
    <reaction evidence="7">
        <text>a peptidoglycan chain = a peptidoglycan chain with N-acetyl-1,6-anhydromuramyl-[peptide] at the reducing end + a peptidoglycan chain with N-acetylglucosamine at the non-reducing end.</text>
        <dbReference type="EC" id="4.2.2.29"/>
    </reaction>
</comment>
<dbReference type="EMBL" id="AP021879">
    <property type="protein sequence ID" value="BBO88439.1"/>
    <property type="molecule type" value="Genomic_DNA"/>
</dbReference>
<evidence type="ECO:0000313" key="9">
    <source>
        <dbReference type="Proteomes" id="UP000422108"/>
    </source>
</evidence>
<evidence type="ECO:0000256" key="2">
    <source>
        <dbReference type="ARBA" id="ARBA00022692"/>
    </source>
</evidence>
<protein>
    <recommendedName>
        <fullName evidence="7">Endolytic murein transglycosylase</fullName>
        <ecNumber evidence="7">4.2.2.29</ecNumber>
    </recommendedName>
    <alternativeName>
        <fullName evidence="7">Peptidoglycan lytic transglycosylase</fullName>
    </alternativeName>
    <alternativeName>
        <fullName evidence="7">Peptidoglycan polymerization terminase</fullName>
    </alternativeName>
</protein>
<reference evidence="8 9" key="1">
    <citation type="submission" date="2019-11" db="EMBL/GenBank/DDBJ databases">
        <title>Comparative genomics of hydrocarbon-degrading Desulfosarcina strains.</title>
        <authorList>
            <person name="Watanabe M."/>
            <person name="Kojima H."/>
            <person name="Fukui M."/>
        </authorList>
    </citation>
    <scope>NUCLEOTIDE SEQUENCE [LARGE SCALE GENOMIC DNA]</scope>
    <source>
        <strain evidence="9">oXyS1</strain>
    </source>
</reference>
<keyword evidence="6 7" id="KW-0961">Cell wall biogenesis/degradation</keyword>
<dbReference type="Proteomes" id="UP000422108">
    <property type="component" value="Chromosome"/>
</dbReference>
<dbReference type="EC" id="4.2.2.29" evidence="7"/>
<dbReference type="Gene3D" id="3.30.1490.480">
    <property type="entry name" value="Endolytic murein transglycosylase"/>
    <property type="match status" value="1"/>
</dbReference>
<evidence type="ECO:0000256" key="1">
    <source>
        <dbReference type="ARBA" id="ARBA00022475"/>
    </source>
</evidence>
<evidence type="ECO:0000256" key="7">
    <source>
        <dbReference type="HAMAP-Rule" id="MF_02065"/>
    </source>
</evidence>
<keyword evidence="4 7" id="KW-0472">Membrane</keyword>
<dbReference type="Pfam" id="PF02618">
    <property type="entry name" value="YceG"/>
    <property type="match status" value="1"/>
</dbReference>
<dbReference type="GO" id="GO:0008932">
    <property type="term" value="F:lytic endotransglycosylase activity"/>
    <property type="evidence" value="ECO:0007669"/>
    <property type="project" value="UniProtKB-UniRule"/>
</dbReference>
<proteinExistence type="inferred from homology"/>
<keyword evidence="9" id="KW-1185">Reference proteome</keyword>
<dbReference type="GO" id="GO:0009252">
    <property type="term" value="P:peptidoglycan biosynthetic process"/>
    <property type="evidence" value="ECO:0007669"/>
    <property type="project" value="UniProtKB-UniRule"/>
</dbReference>
<comment type="similarity">
    <text evidence="7">Belongs to the transglycosylase MltG family.</text>
</comment>
<name>A0A5K8A7H8_9BACT</name>
<evidence type="ECO:0000256" key="4">
    <source>
        <dbReference type="ARBA" id="ARBA00023136"/>
    </source>
</evidence>
<evidence type="ECO:0000313" key="8">
    <source>
        <dbReference type="EMBL" id="BBO88439.1"/>
    </source>
</evidence>
<dbReference type="RefSeq" id="WP_155309750.1">
    <property type="nucleotide sequence ID" value="NZ_AP021879.1"/>
</dbReference>